<dbReference type="EC" id="4.2.1.96" evidence="4"/>
<dbReference type="Gene3D" id="3.30.1360.20">
    <property type="entry name" value="Transcriptional coactivator/pterin dehydratase"/>
    <property type="match status" value="1"/>
</dbReference>
<name>A0A1Q9AL72_9HYPH</name>
<comment type="caution">
    <text evidence="5">The sequence shown here is derived from an EMBL/GenBank/DDBJ whole genome shotgun (WGS) entry which is preliminary data.</text>
</comment>
<dbReference type="PANTHER" id="PTHR12599">
    <property type="entry name" value="PTERIN-4-ALPHA-CARBINOLAMINE DEHYDRATASE"/>
    <property type="match status" value="1"/>
</dbReference>
<dbReference type="STRING" id="1672749.BJF92_19920"/>
<dbReference type="InterPro" id="IPR036428">
    <property type="entry name" value="PCD_sf"/>
</dbReference>
<gene>
    <name evidence="5" type="ORF">BJF92_19920</name>
</gene>
<reference evidence="5 6" key="1">
    <citation type="submission" date="2016-09" db="EMBL/GenBank/DDBJ databases">
        <title>Rhizobium sp. nov., a novel species isolated from the rice rhizosphere.</title>
        <authorList>
            <person name="Zhao J."/>
            <person name="Zhang X."/>
        </authorList>
    </citation>
    <scope>NUCLEOTIDE SEQUENCE [LARGE SCALE GENOMIC DNA]</scope>
    <source>
        <strain evidence="5 6">MH17</strain>
    </source>
</reference>
<accession>A0A1Q9AL72</accession>
<evidence type="ECO:0000313" key="5">
    <source>
        <dbReference type="EMBL" id="OLP56081.1"/>
    </source>
</evidence>
<dbReference type="Proteomes" id="UP000186143">
    <property type="component" value="Unassembled WGS sequence"/>
</dbReference>
<dbReference type="GO" id="GO:0008124">
    <property type="term" value="F:4-alpha-hydroxytetrahydrobiopterin dehydratase activity"/>
    <property type="evidence" value="ECO:0007669"/>
    <property type="project" value="UniProtKB-UniRule"/>
</dbReference>
<keyword evidence="3 4" id="KW-0456">Lyase</keyword>
<dbReference type="OrthoDB" id="9794987at2"/>
<evidence type="ECO:0000256" key="4">
    <source>
        <dbReference type="HAMAP-Rule" id="MF_00434"/>
    </source>
</evidence>
<dbReference type="AlphaFoldDB" id="A0A1Q9AL72"/>
<sequence length="106" mass="11661">MSRKRLDEAAIADGIARLNLGLDPAESWQRDADGLSIARSFRFDSFAEAFAFMTRSALVAEKLDHHPDWSNSYRTVSVRLTTHSAQGLTALDLALAEAMNAAARRP</sequence>
<dbReference type="HAMAP" id="MF_00434">
    <property type="entry name" value="Pterin_4_alpha"/>
    <property type="match status" value="1"/>
</dbReference>
<dbReference type="Pfam" id="PF01329">
    <property type="entry name" value="Pterin_4a"/>
    <property type="match status" value="1"/>
</dbReference>
<comment type="catalytic activity">
    <reaction evidence="1 4">
        <text>(4aS,6R)-4a-hydroxy-L-erythro-5,6,7,8-tetrahydrobiopterin = (6R)-L-erythro-6,7-dihydrobiopterin + H2O</text>
        <dbReference type="Rhea" id="RHEA:11920"/>
        <dbReference type="ChEBI" id="CHEBI:15377"/>
        <dbReference type="ChEBI" id="CHEBI:15642"/>
        <dbReference type="ChEBI" id="CHEBI:43120"/>
        <dbReference type="EC" id="4.2.1.96"/>
    </reaction>
</comment>
<dbReference type="SUPFAM" id="SSF55248">
    <property type="entry name" value="PCD-like"/>
    <property type="match status" value="1"/>
</dbReference>
<evidence type="ECO:0000256" key="1">
    <source>
        <dbReference type="ARBA" id="ARBA00001554"/>
    </source>
</evidence>
<protein>
    <recommendedName>
        <fullName evidence="4">Putative pterin-4-alpha-carbinolamine dehydratase</fullName>
        <shortName evidence="4">PHS</shortName>
        <ecNumber evidence="4">4.2.1.96</ecNumber>
    </recommendedName>
    <alternativeName>
        <fullName evidence="4">4-alpha-hydroxy-tetrahydropterin dehydratase</fullName>
    </alternativeName>
    <alternativeName>
        <fullName evidence="4">Pterin carbinolamine dehydratase</fullName>
        <shortName evidence="4">PCD</shortName>
    </alternativeName>
</protein>
<organism evidence="5 6">
    <name type="scientific">Xaviernesmea rhizosphaerae</name>
    <dbReference type="NCBI Taxonomy" id="1672749"/>
    <lineage>
        <taxon>Bacteria</taxon>
        <taxon>Pseudomonadati</taxon>
        <taxon>Pseudomonadota</taxon>
        <taxon>Alphaproteobacteria</taxon>
        <taxon>Hyphomicrobiales</taxon>
        <taxon>Rhizobiaceae</taxon>
        <taxon>Rhizobium/Agrobacterium group</taxon>
        <taxon>Xaviernesmea</taxon>
    </lineage>
</organism>
<dbReference type="NCBIfam" id="NF002018">
    <property type="entry name" value="PRK00823.1-3"/>
    <property type="match status" value="1"/>
</dbReference>
<dbReference type="InterPro" id="IPR001533">
    <property type="entry name" value="Pterin_deHydtase"/>
</dbReference>
<dbReference type="PANTHER" id="PTHR12599:SF0">
    <property type="entry name" value="PTERIN-4-ALPHA-CARBINOLAMINE DEHYDRATASE"/>
    <property type="match status" value="1"/>
</dbReference>
<evidence type="ECO:0000256" key="3">
    <source>
        <dbReference type="ARBA" id="ARBA00023239"/>
    </source>
</evidence>
<evidence type="ECO:0000256" key="2">
    <source>
        <dbReference type="ARBA" id="ARBA00006472"/>
    </source>
</evidence>
<dbReference type="EMBL" id="MKIO01000024">
    <property type="protein sequence ID" value="OLP56081.1"/>
    <property type="molecule type" value="Genomic_DNA"/>
</dbReference>
<comment type="similarity">
    <text evidence="2 4">Belongs to the pterin-4-alpha-carbinolamine dehydratase family.</text>
</comment>
<dbReference type="GO" id="GO:0006729">
    <property type="term" value="P:tetrahydrobiopterin biosynthetic process"/>
    <property type="evidence" value="ECO:0007669"/>
    <property type="project" value="InterPro"/>
</dbReference>
<proteinExistence type="inferred from homology"/>
<dbReference type="RefSeq" id="WP_075634160.1">
    <property type="nucleotide sequence ID" value="NZ_MKIO01000024.1"/>
</dbReference>
<evidence type="ECO:0000313" key="6">
    <source>
        <dbReference type="Proteomes" id="UP000186143"/>
    </source>
</evidence>